<evidence type="ECO:0000256" key="6">
    <source>
        <dbReference type="ARBA" id="ARBA00022840"/>
    </source>
</evidence>
<dbReference type="Pfam" id="PF17941">
    <property type="entry name" value="PP_kinase_C_1"/>
    <property type="match status" value="1"/>
</dbReference>
<dbReference type="Pfam" id="PF13090">
    <property type="entry name" value="PP_kinase_C"/>
    <property type="match status" value="1"/>
</dbReference>
<dbReference type="SUPFAM" id="SSF140356">
    <property type="entry name" value="PPK N-terminal domain-like"/>
    <property type="match status" value="1"/>
</dbReference>
<evidence type="ECO:0000259" key="7">
    <source>
        <dbReference type="Pfam" id="PF02503"/>
    </source>
</evidence>
<evidence type="ECO:0000256" key="1">
    <source>
        <dbReference type="ARBA" id="ARBA00012960"/>
    </source>
</evidence>
<dbReference type="SUPFAM" id="SSF56024">
    <property type="entry name" value="Phospholipase D/nuclease"/>
    <property type="match status" value="2"/>
</dbReference>
<evidence type="ECO:0000256" key="5">
    <source>
        <dbReference type="ARBA" id="ARBA00022777"/>
    </source>
</evidence>
<dbReference type="AlphaFoldDB" id="A0A1W1CT61"/>
<keyword evidence="5 11" id="KW-0418">Kinase</keyword>
<evidence type="ECO:0000259" key="10">
    <source>
        <dbReference type="Pfam" id="PF17941"/>
    </source>
</evidence>
<keyword evidence="4" id="KW-0547">Nucleotide-binding</keyword>
<dbReference type="PANTHER" id="PTHR30218:SF0">
    <property type="entry name" value="POLYPHOSPHATE KINASE"/>
    <property type="match status" value="1"/>
</dbReference>
<dbReference type="EC" id="2.7.4.1" evidence="1"/>
<evidence type="ECO:0000259" key="8">
    <source>
        <dbReference type="Pfam" id="PF13089"/>
    </source>
</evidence>
<evidence type="ECO:0000259" key="9">
    <source>
        <dbReference type="Pfam" id="PF13090"/>
    </source>
</evidence>
<dbReference type="GO" id="GO:0008976">
    <property type="term" value="F:polyphosphate kinase activity"/>
    <property type="evidence" value="ECO:0007669"/>
    <property type="project" value="UniProtKB-EC"/>
</dbReference>
<name>A0A1W1CT61_9ZZZZ</name>
<dbReference type="GO" id="GO:0006799">
    <property type="term" value="P:polyphosphate biosynthetic process"/>
    <property type="evidence" value="ECO:0007669"/>
    <property type="project" value="InterPro"/>
</dbReference>
<keyword evidence="3 11" id="KW-0808">Transferase</keyword>
<proteinExistence type="inferred from homology"/>
<dbReference type="InterPro" id="IPR036830">
    <property type="entry name" value="PP_kinase_middle_dom_sf"/>
</dbReference>
<dbReference type="Gene3D" id="3.30.1840.10">
    <property type="entry name" value="Polyphosphate kinase middle domain"/>
    <property type="match status" value="1"/>
</dbReference>
<dbReference type="CDD" id="cd09168">
    <property type="entry name" value="PLDc_PaPPK1_C2_like"/>
    <property type="match status" value="1"/>
</dbReference>
<feature type="domain" description="Polyphosphate kinase C-terminal" evidence="9">
    <location>
        <begin position="498"/>
        <end position="660"/>
    </location>
</feature>
<feature type="domain" description="Polyphosphate kinase N-terminal" evidence="8">
    <location>
        <begin position="10"/>
        <end position="114"/>
    </location>
</feature>
<gene>
    <name evidence="11" type="ORF">MNB_SM-4-755</name>
</gene>
<dbReference type="PANTHER" id="PTHR30218">
    <property type="entry name" value="POLYPHOSPHATE KINASE"/>
    <property type="match status" value="1"/>
</dbReference>
<dbReference type="InterPro" id="IPR041108">
    <property type="entry name" value="PP_kinase_C_1"/>
</dbReference>
<dbReference type="Gene3D" id="1.20.58.310">
    <property type="entry name" value="Polyphosphate kinase N-terminal domain"/>
    <property type="match status" value="1"/>
</dbReference>
<dbReference type="GO" id="GO:0009358">
    <property type="term" value="C:polyphosphate kinase complex"/>
    <property type="evidence" value="ECO:0007669"/>
    <property type="project" value="InterPro"/>
</dbReference>
<dbReference type="EMBL" id="FPHF01000112">
    <property type="protein sequence ID" value="SFV68915.1"/>
    <property type="molecule type" value="Genomic_DNA"/>
</dbReference>
<evidence type="ECO:0000256" key="3">
    <source>
        <dbReference type="ARBA" id="ARBA00022679"/>
    </source>
</evidence>
<evidence type="ECO:0000313" key="11">
    <source>
        <dbReference type="EMBL" id="SFV68915.1"/>
    </source>
</evidence>
<sequence>MLNLKNPNLYNNRELSWLQFNTRVLKQAQDESLPLLERLKFLAIYGTNLDEFYMIRVAGLKKLFAAGIIVSGADKLTPLQQLREIRSYLHQEQQVVEHCRTSILKKLEDEGVSVKSYDEVSTQDKHKLNQFFNENIYPVIIPIAIDATHPFPHLNNLSFGLIVKLQDLDDESVERFGLIRVPRVLERFVELENGTYIPIESLVAQHVEDLFPGFTLLKYAAFRVTRNADIAIEEEEADDFMEILEEGLKLRRKGEMVRLEVGSNADDEIINFFNRHTNVYKDDIYKFHTYLNLSSLWQIVSNKNFAHLLAAPFKPKVLPPFDSNESIFTILEKQDVLMYHPYESFDPVVKFIQVASKDPDVVSIKMTLYRSGTNSPIVKALMEASESGKQVTVMVELKARFDEENNLIWAKALEKSGAHVIYGIKGFKVHAKATLVTRRKNGKLKQYAHLGTGNYNPSTAKIYTDMSYMTSKDEITNDLTRFFHFLTGFSKKGKLNELYMAPSQIKPKILSLIHNETRQGENGQIIAKINSLVDEDVIRALYKASQAGVKIDLIVRGICCLKPGIEGVSENIRVISILGKYLEHPRTFYFKNDASAVYISSADWMPRNLVRRIELLTAIKDETAKNKILQILQLQCADNALSHELQSDGSYIKVKADEENITHNHRHMEEYVNTIVKASKKESTSYTANLATSIFTDIKE</sequence>
<dbReference type="NCBIfam" id="TIGR03705">
    <property type="entry name" value="poly_P_kin"/>
    <property type="match status" value="1"/>
</dbReference>
<dbReference type="NCBIfam" id="NF003918">
    <property type="entry name" value="PRK05443.1-2"/>
    <property type="match status" value="1"/>
</dbReference>
<dbReference type="NCBIfam" id="NF003924">
    <property type="entry name" value="PRK05443.3-2"/>
    <property type="match status" value="1"/>
</dbReference>
<dbReference type="InterPro" id="IPR025200">
    <property type="entry name" value="PPK_C_dom2"/>
</dbReference>
<dbReference type="InterPro" id="IPR024953">
    <property type="entry name" value="PP_kinase_middle"/>
</dbReference>
<dbReference type="InterPro" id="IPR025198">
    <property type="entry name" value="PPK_N_dom"/>
</dbReference>
<evidence type="ECO:0000256" key="4">
    <source>
        <dbReference type="ARBA" id="ARBA00022741"/>
    </source>
</evidence>
<keyword evidence="2" id="KW-0597">Phosphoprotein</keyword>
<reference evidence="11" key="1">
    <citation type="submission" date="2016-10" db="EMBL/GenBank/DDBJ databases">
        <authorList>
            <person name="de Groot N.N."/>
        </authorList>
    </citation>
    <scope>NUCLEOTIDE SEQUENCE</scope>
</reference>
<dbReference type="SUPFAM" id="SSF143724">
    <property type="entry name" value="PHP14-like"/>
    <property type="match status" value="1"/>
</dbReference>
<protein>
    <recommendedName>
        <fullName evidence="1">ATP-polyphosphate phosphotransferase</fullName>
        <ecNumber evidence="1">2.7.4.1</ecNumber>
    </recommendedName>
</protein>
<feature type="domain" description="Polyphosphate kinase C-terminal" evidence="10">
    <location>
        <begin position="326"/>
        <end position="491"/>
    </location>
</feature>
<dbReference type="PIRSF" id="PIRSF015589">
    <property type="entry name" value="PP_kinase"/>
    <property type="match status" value="1"/>
</dbReference>
<dbReference type="InterPro" id="IPR036832">
    <property type="entry name" value="PPK_N_dom_sf"/>
</dbReference>
<dbReference type="NCBIfam" id="NF003917">
    <property type="entry name" value="PRK05443.1-1"/>
    <property type="match status" value="1"/>
</dbReference>
<dbReference type="GO" id="GO:0005524">
    <property type="term" value="F:ATP binding"/>
    <property type="evidence" value="ECO:0007669"/>
    <property type="project" value="UniProtKB-KW"/>
</dbReference>
<accession>A0A1W1CT61</accession>
<dbReference type="Gene3D" id="3.30.870.10">
    <property type="entry name" value="Endonuclease Chain A"/>
    <property type="match status" value="2"/>
</dbReference>
<dbReference type="InterPro" id="IPR003414">
    <property type="entry name" value="PP_kinase"/>
</dbReference>
<keyword evidence="6" id="KW-0067">ATP-binding</keyword>
<feature type="domain" description="Polyphosphate kinase middle" evidence="7">
    <location>
        <begin position="124"/>
        <end position="299"/>
    </location>
</feature>
<organism evidence="11">
    <name type="scientific">hydrothermal vent metagenome</name>
    <dbReference type="NCBI Taxonomy" id="652676"/>
    <lineage>
        <taxon>unclassified sequences</taxon>
        <taxon>metagenomes</taxon>
        <taxon>ecological metagenomes</taxon>
    </lineage>
</organism>
<dbReference type="NCBIfam" id="NF003921">
    <property type="entry name" value="PRK05443.2-2"/>
    <property type="match status" value="1"/>
</dbReference>
<dbReference type="Pfam" id="PF02503">
    <property type="entry name" value="PP_kinase"/>
    <property type="match status" value="1"/>
</dbReference>
<dbReference type="Pfam" id="PF13089">
    <property type="entry name" value="PP_kinase_N"/>
    <property type="match status" value="1"/>
</dbReference>
<evidence type="ECO:0000256" key="2">
    <source>
        <dbReference type="ARBA" id="ARBA00022553"/>
    </source>
</evidence>
<dbReference type="HAMAP" id="MF_00347">
    <property type="entry name" value="Polyphosphate_kinase"/>
    <property type="match status" value="1"/>
</dbReference>
<dbReference type="CDD" id="cd09165">
    <property type="entry name" value="PLDc_PaPPK1_C1_like"/>
    <property type="match status" value="1"/>
</dbReference>